<dbReference type="SMART" id="SM01118">
    <property type="entry name" value="CYTH"/>
    <property type="match status" value="1"/>
</dbReference>
<evidence type="ECO:0000256" key="1">
    <source>
        <dbReference type="SAM" id="MobiDB-lite"/>
    </source>
</evidence>
<dbReference type="OrthoDB" id="9777271at2"/>
<evidence type="ECO:0000313" key="5">
    <source>
        <dbReference type="Proteomes" id="UP000283458"/>
    </source>
</evidence>
<dbReference type="InterPro" id="IPR023577">
    <property type="entry name" value="CYTH_domain"/>
</dbReference>
<feature type="domain" description="CYTH" evidence="2">
    <location>
        <begin position="27"/>
        <end position="236"/>
    </location>
</feature>
<proteinExistence type="predicted"/>
<dbReference type="GO" id="GO:0046872">
    <property type="term" value="F:metal ion binding"/>
    <property type="evidence" value="ECO:0007669"/>
    <property type="project" value="TreeGrafter"/>
</dbReference>
<dbReference type="SUPFAM" id="SSF55154">
    <property type="entry name" value="CYTH-like phosphatases"/>
    <property type="match status" value="1"/>
</dbReference>
<evidence type="ECO:0000259" key="2">
    <source>
        <dbReference type="PROSITE" id="PS51707"/>
    </source>
</evidence>
<dbReference type="Gene3D" id="2.40.320.10">
    <property type="entry name" value="Hypothetical Protein Pfu-838710-001"/>
    <property type="match status" value="1"/>
</dbReference>
<dbReference type="AlphaFoldDB" id="A0A418W1A6"/>
<dbReference type="CDD" id="cd07756">
    <property type="entry name" value="CYTH-like_Pase_CHAD"/>
    <property type="match status" value="1"/>
</dbReference>
<comment type="caution">
    <text evidence="4">The sequence shown here is derived from an EMBL/GenBank/DDBJ whole genome shotgun (WGS) entry which is preliminary data.</text>
</comment>
<dbReference type="InterPro" id="IPR033469">
    <property type="entry name" value="CYTH-like_dom_sf"/>
</dbReference>
<dbReference type="Pfam" id="PF01928">
    <property type="entry name" value="CYTH"/>
    <property type="match status" value="1"/>
</dbReference>
<dbReference type="RefSeq" id="WP_119829448.1">
    <property type="nucleotide sequence ID" value="NZ_QYUL01000001.1"/>
</dbReference>
<feature type="region of interest" description="Disordered" evidence="1">
    <location>
        <begin position="1"/>
        <end position="22"/>
    </location>
</feature>
<evidence type="ECO:0000259" key="3">
    <source>
        <dbReference type="PROSITE" id="PS51708"/>
    </source>
</evidence>
<dbReference type="Proteomes" id="UP000283458">
    <property type="component" value="Unassembled WGS sequence"/>
</dbReference>
<protein>
    <submittedName>
        <fullName evidence="4">CHAD domain-containing protein</fullName>
    </submittedName>
</protein>
<dbReference type="InterPro" id="IPR039013">
    <property type="entry name" value="YgiF"/>
</dbReference>
<dbReference type="PANTHER" id="PTHR39569:SF1">
    <property type="entry name" value="INORGANIC TRIPHOSPHATASE"/>
    <property type="match status" value="1"/>
</dbReference>
<dbReference type="EMBL" id="QYUL01000001">
    <property type="protein sequence ID" value="RJF83807.1"/>
    <property type="molecule type" value="Genomic_DNA"/>
</dbReference>
<evidence type="ECO:0000313" key="4">
    <source>
        <dbReference type="EMBL" id="RJF83807.1"/>
    </source>
</evidence>
<gene>
    <name evidence="4" type="ORF">D3877_04035</name>
</gene>
<dbReference type="Pfam" id="PF05235">
    <property type="entry name" value="CHAD"/>
    <property type="match status" value="1"/>
</dbReference>
<dbReference type="Gene3D" id="1.40.20.10">
    <property type="entry name" value="CHAD domain"/>
    <property type="match status" value="1"/>
</dbReference>
<reference evidence="4 5" key="1">
    <citation type="submission" date="2018-09" db="EMBL/GenBank/DDBJ databases">
        <authorList>
            <person name="Zhu H."/>
        </authorList>
    </citation>
    <scope>NUCLEOTIDE SEQUENCE [LARGE SCALE GENOMIC DNA]</scope>
    <source>
        <strain evidence="4 5">K2W22B-5</strain>
    </source>
</reference>
<dbReference type="SMART" id="SM00880">
    <property type="entry name" value="CHAD"/>
    <property type="match status" value="1"/>
</dbReference>
<accession>A0A418W1A6</accession>
<dbReference type="PANTHER" id="PTHR39569">
    <property type="entry name" value="INORGANIC TRIPHOSPHATASE"/>
    <property type="match status" value="1"/>
</dbReference>
<name>A0A418W1A6_9PROT</name>
<sequence length="533" mass="57226">MPPVTPDAPPTSLTSTAPSPVAKGTAVREVELKLHVAPADLARVAALPSVLEQAEGAATVRHLRTVYFDTPDLRLFAQGVALRVRQDGDRFTQTLKTVNSATSSDSAGVAVRREWDWPVAGEALDLSVFSAESLAGLVPTDARAALAPQFVTDFRRTTLLIRPDPRTAIELAVDEGVIEAGGRSHPISEVELELKAGRVARLFDVALRLQNAVPMRIGTESKAEVGLRLVTGRLPAPVDSPPLALSPVTTVAEAYRHILRHALRQFLANEACALAGSDVEGLHRMRVALRRLRTAHRLFAPLVASTQADRLVEDSRALAKQLGPARGWDVALSGVIDPLSASPKAPEGLPALAAAARSAGAGPAREAVAAILAPRCTTNVLALAAWLEDGLWLSNADEARRAALNAPIASVAADWLAARMAKIEKAPKIPDEAKAREKLRRRLRTLRYTAEFFRGLYPETATLPFIGVVEALLQALDADHDAATSRKMLAALPGVDGKTLAATAAWIDRQADKRRRALPDLWKRFHDTPAFWA</sequence>
<feature type="domain" description="CHAD" evidence="3">
    <location>
        <begin position="248"/>
        <end position="530"/>
    </location>
</feature>
<dbReference type="PROSITE" id="PS51708">
    <property type="entry name" value="CHAD"/>
    <property type="match status" value="1"/>
</dbReference>
<dbReference type="InterPro" id="IPR038186">
    <property type="entry name" value="CHAD_dom_sf"/>
</dbReference>
<dbReference type="PROSITE" id="PS51707">
    <property type="entry name" value="CYTH"/>
    <property type="match status" value="1"/>
</dbReference>
<dbReference type="GO" id="GO:0050355">
    <property type="term" value="F:inorganic triphosphate phosphatase activity"/>
    <property type="evidence" value="ECO:0007669"/>
    <property type="project" value="InterPro"/>
</dbReference>
<feature type="compositionally biased region" description="Low complexity" evidence="1">
    <location>
        <begin position="10"/>
        <end position="22"/>
    </location>
</feature>
<keyword evidence="5" id="KW-1185">Reference proteome</keyword>
<dbReference type="InterPro" id="IPR007899">
    <property type="entry name" value="CHAD_dom"/>
</dbReference>
<organism evidence="4 5">
    <name type="scientific">Azospirillum cavernae</name>
    <dbReference type="NCBI Taxonomy" id="2320860"/>
    <lineage>
        <taxon>Bacteria</taxon>
        <taxon>Pseudomonadati</taxon>
        <taxon>Pseudomonadota</taxon>
        <taxon>Alphaproteobacteria</taxon>
        <taxon>Rhodospirillales</taxon>
        <taxon>Azospirillaceae</taxon>
        <taxon>Azospirillum</taxon>
    </lineage>
</organism>